<dbReference type="PANTHER" id="PTHR13674:SF5">
    <property type="entry name" value="UPF0389 PROTEIN CG9231"/>
    <property type="match status" value="1"/>
</dbReference>
<feature type="transmembrane region" description="Helical" evidence="6">
    <location>
        <begin position="18"/>
        <end position="34"/>
    </location>
</feature>
<evidence type="ECO:0000256" key="3">
    <source>
        <dbReference type="ARBA" id="ARBA00022692"/>
    </source>
</evidence>
<evidence type="ECO:0000256" key="4">
    <source>
        <dbReference type="ARBA" id="ARBA00022989"/>
    </source>
</evidence>
<keyword evidence="4 6" id="KW-1133">Transmembrane helix</keyword>
<comment type="subcellular location">
    <subcellularLocation>
        <location evidence="1">Membrane</location>
        <topology evidence="1">Single-pass membrane protein</topology>
    </subcellularLocation>
</comment>
<evidence type="ECO:0000256" key="1">
    <source>
        <dbReference type="ARBA" id="ARBA00004167"/>
    </source>
</evidence>
<evidence type="ECO:0000313" key="8">
    <source>
        <dbReference type="Proteomes" id="UP000078492"/>
    </source>
</evidence>
<name>A0A195DZ01_9HYME</name>
<keyword evidence="5 6" id="KW-0472">Membrane</keyword>
<feature type="non-terminal residue" evidence="7">
    <location>
        <position position="1"/>
    </location>
</feature>
<reference evidence="7 8" key="1">
    <citation type="submission" date="2015-09" db="EMBL/GenBank/DDBJ databases">
        <title>Trachymyrmex cornetzi WGS genome.</title>
        <authorList>
            <person name="Nygaard S."/>
            <person name="Hu H."/>
            <person name="Boomsma J."/>
            <person name="Zhang G."/>
        </authorList>
    </citation>
    <scope>NUCLEOTIDE SEQUENCE [LARGE SCALE GENOMIC DNA]</scope>
    <source>
        <strain evidence="7">Tcor2-1</strain>
        <tissue evidence="7">Whole body</tissue>
    </source>
</reference>
<dbReference type="EMBL" id="KQ980044">
    <property type="protein sequence ID" value="KYN18120.1"/>
    <property type="molecule type" value="Genomic_DNA"/>
</dbReference>
<dbReference type="GO" id="GO:0016020">
    <property type="term" value="C:membrane"/>
    <property type="evidence" value="ECO:0007669"/>
    <property type="project" value="UniProtKB-SubCell"/>
</dbReference>
<keyword evidence="8" id="KW-1185">Reference proteome</keyword>
<proteinExistence type="inferred from homology"/>
<dbReference type="STRING" id="471704.A0A195DZ01"/>
<dbReference type="Pfam" id="PF06388">
    <property type="entry name" value="DUF1075"/>
    <property type="match status" value="1"/>
</dbReference>
<comment type="similarity">
    <text evidence="2">Belongs to the UPF0389 family.</text>
</comment>
<sequence>VDCILGARSKARIKTCNYMIVFTIIGCIGAVLLGKQQAKRGESLVKQREEWLKEIMAEDKKK</sequence>
<dbReference type="InterPro" id="IPR009432">
    <property type="entry name" value="DUF1075"/>
</dbReference>
<evidence type="ECO:0000313" key="7">
    <source>
        <dbReference type="EMBL" id="KYN18120.1"/>
    </source>
</evidence>
<organism evidence="7 8">
    <name type="scientific">Trachymyrmex cornetzi</name>
    <dbReference type="NCBI Taxonomy" id="471704"/>
    <lineage>
        <taxon>Eukaryota</taxon>
        <taxon>Metazoa</taxon>
        <taxon>Ecdysozoa</taxon>
        <taxon>Arthropoda</taxon>
        <taxon>Hexapoda</taxon>
        <taxon>Insecta</taxon>
        <taxon>Pterygota</taxon>
        <taxon>Neoptera</taxon>
        <taxon>Endopterygota</taxon>
        <taxon>Hymenoptera</taxon>
        <taxon>Apocrita</taxon>
        <taxon>Aculeata</taxon>
        <taxon>Formicoidea</taxon>
        <taxon>Formicidae</taxon>
        <taxon>Myrmicinae</taxon>
        <taxon>Trachymyrmex</taxon>
    </lineage>
</organism>
<keyword evidence="3 6" id="KW-0812">Transmembrane</keyword>
<dbReference type="Proteomes" id="UP000078492">
    <property type="component" value="Unassembled WGS sequence"/>
</dbReference>
<gene>
    <name evidence="7" type="ORF">ALC57_09630</name>
</gene>
<dbReference type="AlphaFoldDB" id="A0A195DZ01"/>
<protein>
    <submittedName>
        <fullName evidence="7">Uncharacterized protein</fullName>
    </submittedName>
</protein>
<evidence type="ECO:0000256" key="2">
    <source>
        <dbReference type="ARBA" id="ARBA00007363"/>
    </source>
</evidence>
<accession>A0A195DZ01</accession>
<evidence type="ECO:0000256" key="6">
    <source>
        <dbReference type="SAM" id="Phobius"/>
    </source>
</evidence>
<dbReference type="PANTHER" id="PTHR13674">
    <property type="entry name" value="GROWTH AND TRANSFORMATION-DEPENDENT PROTEIN"/>
    <property type="match status" value="1"/>
</dbReference>
<evidence type="ECO:0000256" key="5">
    <source>
        <dbReference type="ARBA" id="ARBA00023136"/>
    </source>
</evidence>